<dbReference type="CDD" id="cd09274">
    <property type="entry name" value="RNase_HI_RT_Ty3"/>
    <property type="match status" value="1"/>
</dbReference>
<dbReference type="SUPFAM" id="SSF53098">
    <property type="entry name" value="Ribonuclease H-like"/>
    <property type="match status" value="1"/>
</dbReference>
<dbReference type="Gene3D" id="3.10.20.370">
    <property type="match status" value="1"/>
</dbReference>
<keyword evidence="2" id="KW-0548">Nucleotidyltransferase</keyword>
<dbReference type="InterPro" id="IPR043502">
    <property type="entry name" value="DNA/RNA_pol_sf"/>
</dbReference>
<dbReference type="InterPro" id="IPR050951">
    <property type="entry name" value="Retrovirus_Pol_polyprotein"/>
</dbReference>
<dbReference type="Pfam" id="PF17917">
    <property type="entry name" value="RT_RNaseH"/>
    <property type="match status" value="1"/>
</dbReference>
<evidence type="ECO:0000256" key="1">
    <source>
        <dbReference type="ARBA" id="ARBA00022679"/>
    </source>
</evidence>
<evidence type="ECO:0000256" key="2">
    <source>
        <dbReference type="ARBA" id="ARBA00022695"/>
    </source>
</evidence>
<dbReference type="FunFam" id="1.10.340.70:FF:000001">
    <property type="entry name" value="Retrovirus-related Pol polyprotein from transposon gypsy-like Protein"/>
    <property type="match status" value="1"/>
</dbReference>
<dbReference type="SUPFAM" id="SSF56672">
    <property type="entry name" value="DNA/RNA polymerases"/>
    <property type="match status" value="1"/>
</dbReference>
<dbReference type="GO" id="GO:0004519">
    <property type="term" value="F:endonuclease activity"/>
    <property type="evidence" value="ECO:0007669"/>
    <property type="project" value="UniProtKB-KW"/>
</dbReference>
<name>A0A816SY77_9BILA</name>
<dbReference type="EMBL" id="CAJNRG010007314">
    <property type="protein sequence ID" value="CAF2093892.1"/>
    <property type="molecule type" value="Genomic_DNA"/>
</dbReference>
<protein>
    <recommendedName>
        <fullName evidence="7">Integrase catalytic domain-containing protein</fullName>
    </recommendedName>
</protein>
<keyword evidence="3" id="KW-0540">Nuclease</keyword>
<sequence length="580" mass="67607">MITSKPSFLTYPDPHAPLILSTDASDYCIGGVLYQEINGERKNIYFHSQMLPKLQRKWPTIEKEALAIYYCVIRMKLYLLGREFIIQTDHCPLRDMHQKPSNNRRVDRISLILQQYNIKEIRHVSGKCNCIADYLSRYPRQVEDDDDFFDPDFVHSSSTIGAVITRAQAKAKVLSTSSNHSNITTNTAPLLDDQPHQEEGHEFDVLGIVAAQKQDKLYQEKTLEIKNNITKCSYVLDNEILYKVIKNGDIIKKLMYVPSSMLQQLLKAYHDSSWAAHFGCRRTYFKLKDKYWWPNMKISIRNYIKSCMPCQKFNIDRRKPVGLLHPIEPPLGPFQLIGIDFSGPFPITPQGNKYVLAITDYFTKWAIAIPLVNQTAQTTAEILYEYYICNYGVPNTILSDQGPHFNNQLITAFTKILAKLTDQCINDWDIHLKSIVFAYNTGQHATTKFSPYELQFGRKPKLPPEKTPSYYEFSKPNYYFKFLQQTIQRYHNQARNNMKINQSNYKQTYDKNRLDIHYNPGDFVLKRLSTYPTKLSVRYSNPMIVIKQQYPTYWIQDNDDKKIFQVHVSQLHTCNISPSI</sequence>
<dbReference type="GO" id="GO:0003964">
    <property type="term" value="F:RNA-directed DNA polymerase activity"/>
    <property type="evidence" value="ECO:0007669"/>
    <property type="project" value="UniProtKB-KW"/>
</dbReference>
<reference evidence="8" key="1">
    <citation type="submission" date="2021-02" db="EMBL/GenBank/DDBJ databases">
        <authorList>
            <person name="Nowell W R."/>
        </authorList>
    </citation>
    <scope>NUCLEOTIDE SEQUENCE</scope>
</reference>
<evidence type="ECO:0000256" key="3">
    <source>
        <dbReference type="ARBA" id="ARBA00022722"/>
    </source>
</evidence>
<dbReference type="PANTHER" id="PTHR37984:SF5">
    <property type="entry name" value="PROTEIN NYNRIN-LIKE"/>
    <property type="match status" value="1"/>
</dbReference>
<dbReference type="GO" id="GO:0003676">
    <property type="term" value="F:nucleic acid binding"/>
    <property type="evidence" value="ECO:0007669"/>
    <property type="project" value="InterPro"/>
</dbReference>
<comment type="caution">
    <text evidence="8">The sequence shown here is derived from an EMBL/GenBank/DDBJ whole genome shotgun (WGS) entry which is preliminary data.</text>
</comment>
<organism evidence="8 10">
    <name type="scientific">Rotaria magnacalcarata</name>
    <dbReference type="NCBI Taxonomy" id="392030"/>
    <lineage>
        <taxon>Eukaryota</taxon>
        <taxon>Metazoa</taxon>
        <taxon>Spiralia</taxon>
        <taxon>Gnathifera</taxon>
        <taxon>Rotifera</taxon>
        <taxon>Eurotatoria</taxon>
        <taxon>Bdelloidea</taxon>
        <taxon>Philodinida</taxon>
        <taxon>Philodinidae</taxon>
        <taxon>Rotaria</taxon>
    </lineage>
</organism>
<dbReference type="Proteomes" id="UP000663887">
    <property type="component" value="Unassembled WGS sequence"/>
</dbReference>
<keyword evidence="4" id="KW-0255">Endonuclease</keyword>
<evidence type="ECO:0000256" key="5">
    <source>
        <dbReference type="ARBA" id="ARBA00022801"/>
    </source>
</evidence>
<accession>A0A816SY77</accession>
<dbReference type="GO" id="GO:0015074">
    <property type="term" value="P:DNA integration"/>
    <property type="evidence" value="ECO:0007669"/>
    <property type="project" value="InterPro"/>
</dbReference>
<dbReference type="Pfam" id="PF17921">
    <property type="entry name" value="Integrase_H2C2"/>
    <property type="match status" value="1"/>
</dbReference>
<dbReference type="InterPro" id="IPR041588">
    <property type="entry name" value="Integrase_H2C2"/>
</dbReference>
<dbReference type="Gene3D" id="1.10.340.70">
    <property type="match status" value="1"/>
</dbReference>
<dbReference type="InterPro" id="IPR012337">
    <property type="entry name" value="RNaseH-like_sf"/>
</dbReference>
<feature type="domain" description="Integrase catalytic" evidence="7">
    <location>
        <begin position="329"/>
        <end position="420"/>
    </location>
</feature>
<proteinExistence type="predicted"/>
<dbReference type="PANTHER" id="PTHR37984">
    <property type="entry name" value="PROTEIN CBG26694"/>
    <property type="match status" value="1"/>
</dbReference>
<evidence type="ECO:0000313" key="9">
    <source>
        <dbReference type="EMBL" id="CAF3994137.1"/>
    </source>
</evidence>
<keyword evidence="5" id="KW-0378">Hydrolase</keyword>
<keyword evidence="1" id="KW-0808">Transferase</keyword>
<dbReference type="InterPro" id="IPR036397">
    <property type="entry name" value="RNaseH_sf"/>
</dbReference>
<dbReference type="GO" id="GO:0016787">
    <property type="term" value="F:hydrolase activity"/>
    <property type="evidence" value="ECO:0007669"/>
    <property type="project" value="UniProtKB-KW"/>
</dbReference>
<dbReference type="InterPro" id="IPR041373">
    <property type="entry name" value="RT_RNaseH"/>
</dbReference>
<dbReference type="InterPro" id="IPR001584">
    <property type="entry name" value="Integrase_cat-core"/>
</dbReference>
<evidence type="ECO:0000313" key="8">
    <source>
        <dbReference type="EMBL" id="CAF2093892.1"/>
    </source>
</evidence>
<dbReference type="EMBL" id="CAJOBF010001906">
    <property type="protein sequence ID" value="CAF3994137.1"/>
    <property type="molecule type" value="Genomic_DNA"/>
</dbReference>
<dbReference type="Proteomes" id="UP000663842">
    <property type="component" value="Unassembled WGS sequence"/>
</dbReference>
<evidence type="ECO:0000256" key="6">
    <source>
        <dbReference type="ARBA" id="ARBA00022918"/>
    </source>
</evidence>
<evidence type="ECO:0000256" key="4">
    <source>
        <dbReference type="ARBA" id="ARBA00022759"/>
    </source>
</evidence>
<dbReference type="AlphaFoldDB" id="A0A816SY77"/>
<dbReference type="PROSITE" id="PS50994">
    <property type="entry name" value="INTEGRASE"/>
    <property type="match status" value="1"/>
</dbReference>
<evidence type="ECO:0000313" key="10">
    <source>
        <dbReference type="Proteomes" id="UP000663887"/>
    </source>
</evidence>
<gene>
    <name evidence="9" type="ORF">UXM345_LOCUS15784</name>
    <name evidence="8" type="ORF">XDN619_LOCUS17282</name>
</gene>
<dbReference type="Pfam" id="PF00665">
    <property type="entry name" value="rve"/>
    <property type="match status" value="1"/>
</dbReference>
<keyword evidence="6" id="KW-0695">RNA-directed DNA polymerase</keyword>
<dbReference type="Gene3D" id="3.30.420.10">
    <property type="entry name" value="Ribonuclease H-like superfamily/Ribonuclease H"/>
    <property type="match status" value="2"/>
</dbReference>
<evidence type="ECO:0000259" key="7">
    <source>
        <dbReference type="PROSITE" id="PS50994"/>
    </source>
</evidence>